<dbReference type="EMBL" id="JARVKM010000093">
    <property type="protein sequence ID" value="KAK9770415.1"/>
    <property type="molecule type" value="Genomic_DNA"/>
</dbReference>
<evidence type="ECO:0000313" key="3">
    <source>
        <dbReference type="Proteomes" id="UP001465668"/>
    </source>
</evidence>
<accession>A0ABR2X9E6</accession>
<dbReference type="Proteomes" id="UP001465668">
    <property type="component" value="Unassembled WGS sequence"/>
</dbReference>
<organism evidence="2 3">
    <name type="scientific">Seiridium cardinale</name>
    <dbReference type="NCBI Taxonomy" id="138064"/>
    <lineage>
        <taxon>Eukaryota</taxon>
        <taxon>Fungi</taxon>
        <taxon>Dikarya</taxon>
        <taxon>Ascomycota</taxon>
        <taxon>Pezizomycotina</taxon>
        <taxon>Sordariomycetes</taxon>
        <taxon>Xylariomycetidae</taxon>
        <taxon>Amphisphaeriales</taxon>
        <taxon>Sporocadaceae</taxon>
        <taxon>Seiridium</taxon>
    </lineage>
</organism>
<keyword evidence="3" id="KW-1185">Reference proteome</keyword>
<reference evidence="2 3" key="1">
    <citation type="submission" date="2024-02" db="EMBL/GenBank/DDBJ databases">
        <title>First draft genome assembly of two strains of Seiridium cardinale.</title>
        <authorList>
            <person name="Emiliani G."/>
            <person name="Scali E."/>
        </authorList>
    </citation>
    <scope>NUCLEOTIDE SEQUENCE [LARGE SCALE GENOMIC DNA]</scope>
    <source>
        <strain evidence="2 3">BM-138-000479</strain>
    </source>
</reference>
<comment type="caution">
    <text evidence="2">The sequence shown here is derived from an EMBL/GenBank/DDBJ whole genome shotgun (WGS) entry which is preliminary data.</text>
</comment>
<protein>
    <submittedName>
        <fullName evidence="2">Uncharacterized protein</fullName>
    </submittedName>
</protein>
<evidence type="ECO:0000256" key="1">
    <source>
        <dbReference type="SAM" id="MobiDB-lite"/>
    </source>
</evidence>
<feature type="region of interest" description="Disordered" evidence="1">
    <location>
        <begin position="110"/>
        <end position="171"/>
    </location>
</feature>
<name>A0ABR2X9E6_9PEZI</name>
<evidence type="ECO:0000313" key="2">
    <source>
        <dbReference type="EMBL" id="KAK9770415.1"/>
    </source>
</evidence>
<proteinExistence type="predicted"/>
<sequence length="171" mass="19131">MGGRIWSDQEERYFWRVAIARSIKRVGADVIFKKQKSWPELAIRMQAALGKDARREYTQSMLFEHYFQNIKSQRVSPNAGRYVREFLRKAGLSRGHHFLDVYGAAAITASQSNRPQENAKRPSGPGKAGGGAFQPNNKIMASSATTATSSSDGELLSEDYLENSDNKVDNE</sequence>
<gene>
    <name evidence="2" type="ORF">SCAR479_12885</name>
</gene>
<feature type="compositionally biased region" description="Low complexity" evidence="1">
    <location>
        <begin position="141"/>
        <end position="151"/>
    </location>
</feature>